<evidence type="ECO:0000313" key="2">
    <source>
        <dbReference type="Proteomes" id="UP000245263"/>
    </source>
</evidence>
<proteinExistence type="predicted"/>
<protein>
    <recommendedName>
        <fullName evidence="3">PilZ domain-containing protein</fullName>
    </recommendedName>
</protein>
<evidence type="ECO:0008006" key="3">
    <source>
        <dbReference type="Google" id="ProtNLM"/>
    </source>
</evidence>
<keyword evidence="2" id="KW-1185">Reference proteome</keyword>
<reference evidence="1 2" key="1">
    <citation type="submission" date="2021-08" db="EMBL/GenBank/DDBJ databases">
        <title>Complete genome sequence of Leptospira kobayashii strain E30.</title>
        <authorList>
            <person name="Nakao R."/>
            <person name="Nakamura S."/>
            <person name="Masuzawa T."/>
            <person name="Koizumi N."/>
        </authorList>
    </citation>
    <scope>NUCLEOTIDE SEQUENCE [LARGE SCALE GENOMIC DNA]</scope>
    <source>
        <strain evidence="1 2">E30</strain>
    </source>
</reference>
<name>A0ABM7UKW0_9LEPT</name>
<evidence type="ECO:0000313" key="1">
    <source>
        <dbReference type="EMBL" id="BDA79519.1"/>
    </source>
</evidence>
<organism evidence="1 2">
    <name type="scientific">Leptospira kobayashii</name>
    <dbReference type="NCBI Taxonomy" id="1917830"/>
    <lineage>
        <taxon>Bacteria</taxon>
        <taxon>Pseudomonadati</taxon>
        <taxon>Spirochaetota</taxon>
        <taxon>Spirochaetia</taxon>
        <taxon>Leptospirales</taxon>
        <taxon>Leptospiraceae</taxon>
        <taxon>Leptospira</taxon>
    </lineage>
</organism>
<gene>
    <name evidence="1" type="ORF">LPTSP3_g24490</name>
</gene>
<dbReference type="EMBL" id="AP025028">
    <property type="protein sequence ID" value="BDA79519.1"/>
    <property type="molecule type" value="Genomic_DNA"/>
</dbReference>
<accession>A0ABM7UKW0</accession>
<dbReference type="Proteomes" id="UP000245263">
    <property type="component" value="Chromosome 1"/>
</dbReference>
<sequence>MIKSINVSELGMLFIKPPDIDFQKEQNISLVMENGSEKRKISGRITRIHNGSFAVAIPSEDGKFLIQEIVSK</sequence>